<name>A0AC35THQ5_9BILA</name>
<dbReference type="WBParaSite" id="RSKR_0000058400.1">
    <property type="protein sequence ID" value="RSKR_0000058400.1"/>
    <property type="gene ID" value="RSKR_0000058400"/>
</dbReference>
<evidence type="ECO:0000313" key="1">
    <source>
        <dbReference type="Proteomes" id="UP000095286"/>
    </source>
</evidence>
<sequence length="299" mass="33401">MNSDFRLQDYARHNIREGIRGRSDDLIVVIPGQSLNLDSGDIRGSGIIEVKGDPVSTVCGTLNKVNKLVKVAAYGGVYHGEIGDIIVGRVIEVQQKRWKLDISSRQDATLNFINFQLPGGKNQRRGINEEMALQNLLVRGDLVSGEVQNIAQDGTILMQTRSSKYGKLGKGVLVKVPFYLIRRSKSHQFKHSKGVSFVFGCNGWVWVYPADPKSDLAIGWSTDAQCHIPKELMVETIRFANCIKILAAYHLDINDWTVSKTYEVSEMHDLRNISLPQTMHAIATQVLNEMKNAGMFESN</sequence>
<dbReference type="Proteomes" id="UP000095286">
    <property type="component" value="Unplaced"/>
</dbReference>
<reference evidence="2" key="1">
    <citation type="submission" date="2016-11" db="UniProtKB">
        <authorList>
            <consortium name="WormBaseParasite"/>
        </authorList>
    </citation>
    <scope>IDENTIFICATION</scope>
    <source>
        <strain evidence="2">KR3021</strain>
    </source>
</reference>
<organism evidence="1 2">
    <name type="scientific">Rhabditophanes sp. KR3021</name>
    <dbReference type="NCBI Taxonomy" id="114890"/>
    <lineage>
        <taxon>Eukaryota</taxon>
        <taxon>Metazoa</taxon>
        <taxon>Ecdysozoa</taxon>
        <taxon>Nematoda</taxon>
        <taxon>Chromadorea</taxon>
        <taxon>Rhabditida</taxon>
        <taxon>Tylenchina</taxon>
        <taxon>Panagrolaimomorpha</taxon>
        <taxon>Strongyloidoidea</taxon>
        <taxon>Alloionematidae</taxon>
        <taxon>Rhabditophanes</taxon>
    </lineage>
</organism>
<evidence type="ECO:0000313" key="2">
    <source>
        <dbReference type="WBParaSite" id="RSKR_0000058400.1"/>
    </source>
</evidence>
<protein>
    <submittedName>
        <fullName evidence="2">KH_dom_type_1 domain-containing protein</fullName>
    </submittedName>
</protein>
<accession>A0AC35THQ5</accession>
<proteinExistence type="predicted"/>